<sequence>MGILPYSGIAFTINEQAKREIQHLCKREPTTVERMQCGALAGLVAQSLTYPLEVTRRRMQTIGVVPTEGAESSTGVFGKAAGGHNPDAVTSSSALAEKHTKPPSMIRTMQHVMREQGIRGFFKGVSMNWIKGPIAFSISFTTFDIVQGLMASELEKEKRRPKKYH</sequence>
<evidence type="ECO:0008006" key="8">
    <source>
        <dbReference type="Google" id="ProtNLM"/>
    </source>
</evidence>
<comment type="subcellular location">
    <subcellularLocation>
        <location evidence="1">Membrane</location>
        <topology evidence="1">Multi-pass membrane protein</topology>
    </subcellularLocation>
</comment>
<dbReference type="AlphaFoldDB" id="A0A7S2HJZ8"/>
<name>A0A7S2HJZ8_9STRA</name>
<accession>A0A7S2HJZ8</accession>
<dbReference type="GO" id="GO:0016020">
    <property type="term" value="C:membrane"/>
    <property type="evidence" value="ECO:0007669"/>
    <property type="project" value="UniProtKB-SubCell"/>
</dbReference>
<keyword evidence="4 5" id="KW-0472">Membrane</keyword>
<reference evidence="7" key="1">
    <citation type="submission" date="2021-01" db="EMBL/GenBank/DDBJ databases">
        <authorList>
            <person name="Corre E."/>
            <person name="Pelletier E."/>
            <person name="Niang G."/>
            <person name="Scheremetjew M."/>
            <person name="Finn R."/>
            <person name="Kale V."/>
            <person name="Holt S."/>
            <person name="Cochrane G."/>
            <person name="Meng A."/>
            <person name="Brown T."/>
            <person name="Cohen L."/>
        </authorList>
    </citation>
    <scope>NUCLEOTIDE SEQUENCE</scope>
    <source>
        <strain evidence="7">CCMP826</strain>
    </source>
</reference>
<keyword evidence="2 5" id="KW-0812">Transmembrane</keyword>
<dbReference type="InterPro" id="IPR018108">
    <property type="entry name" value="MCP_transmembrane"/>
</dbReference>
<dbReference type="Pfam" id="PF00153">
    <property type="entry name" value="Mito_carr"/>
    <property type="match status" value="1"/>
</dbReference>
<evidence type="ECO:0000256" key="3">
    <source>
        <dbReference type="ARBA" id="ARBA00022737"/>
    </source>
</evidence>
<proteinExistence type="inferred from homology"/>
<feature type="repeat" description="Solcar" evidence="5">
    <location>
        <begin position="29"/>
        <end position="149"/>
    </location>
</feature>
<dbReference type="Gene3D" id="1.50.40.10">
    <property type="entry name" value="Mitochondrial carrier domain"/>
    <property type="match status" value="1"/>
</dbReference>
<protein>
    <recommendedName>
        <fullName evidence="8">Mitochondrial carrier protein</fullName>
    </recommendedName>
</protein>
<evidence type="ECO:0000256" key="2">
    <source>
        <dbReference type="ARBA" id="ARBA00022692"/>
    </source>
</evidence>
<dbReference type="InterPro" id="IPR023395">
    <property type="entry name" value="MCP_dom_sf"/>
</dbReference>
<keyword evidence="6" id="KW-0813">Transport</keyword>
<evidence type="ECO:0000256" key="5">
    <source>
        <dbReference type="PROSITE-ProRule" id="PRU00282"/>
    </source>
</evidence>
<keyword evidence="3" id="KW-0677">Repeat</keyword>
<organism evidence="7">
    <name type="scientific">Helicotheca tamesis</name>
    <dbReference type="NCBI Taxonomy" id="374047"/>
    <lineage>
        <taxon>Eukaryota</taxon>
        <taxon>Sar</taxon>
        <taxon>Stramenopiles</taxon>
        <taxon>Ochrophyta</taxon>
        <taxon>Bacillariophyta</taxon>
        <taxon>Mediophyceae</taxon>
        <taxon>Lithodesmiophycidae</taxon>
        <taxon>Lithodesmiales</taxon>
        <taxon>Lithodesmiaceae</taxon>
        <taxon>Helicotheca</taxon>
    </lineage>
</organism>
<comment type="similarity">
    <text evidence="6">Belongs to the mitochondrial carrier (TC 2.A.29) family.</text>
</comment>
<evidence type="ECO:0000256" key="6">
    <source>
        <dbReference type="RuleBase" id="RU000488"/>
    </source>
</evidence>
<gene>
    <name evidence="7" type="ORF">HTAM1171_LOCUS6073</name>
</gene>
<evidence type="ECO:0000256" key="1">
    <source>
        <dbReference type="ARBA" id="ARBA00004141"/>
    </source>
</evidence>
<evidence type="ECO:0000313" key="7">
    <source>
        <dbReference type="EMBL" id="CAD9493111.1"/>
    </source>
</evidence>
<dbReference type="PANTHER" id="PTHR24089">
    <property type="entry name" value="SOLUTE CARRIER FAMILY 25"/>
    <property type="match status" value="1"/>
</dbReference>
<evidence type="ECO:0000256" key="4">
    <source>
        <dbReference type="ARBA" id="ARBA00023136"/>
    </source>
</evidence>
<dbReference type="SUPFAM" id="SSF103506">
    <property type="entry name" value="Mitochondrial carrier"/>
    <property type="match status" value="1"/>
</dbReference>
<dbReference type="EMBL" id="HBGV01009799">
    <property type="protein sequence ID" value="CAD9493111.1"/>
    <property type="molecule type" value="Transcribed_RNA"/>
</dbReference>
<dbReference type="PROSITE" id="PS50920">
    <property type="entry name" value="SOLCAR"/>
    <property type="match status" value="1"/>
</dbReference>